<keyword evidence="2" id="KW-1185">Reference proteome</keyword>
<evidence type="ECO:0000313" key="1">
    <source>
        <dbReference type="EMBL" id="GFR04459.1"/>
    </source>
</evidence>
<dbReference type="Proteomes" id="UP000887116">
    <property type="component" value="Unassembled WGS sequence"/>
</dbReference>
<evidence type="ECO:0000313" key="2">
    <source>
        <dbReference type="Proteomes" id="UP000887116"/>
    </source>
</evidence>
<proteinExistence type="predicted"/>
<dbReference type="EMBL" id="BMAO01015811">
    <property type="protein sequence ID" value="GFR04459.1"/>
    <property type="molecule type" value="Genomic_DNA"/>
</dbReference>
<comment type="caution">
    <text evidence="1">The sequence shown here is derived from an EMBL/GenBank/DDBJ whole genome shotgun (WGS) entry which is preliminary data.</text>
</comment>
<gene>
    <name evidence="1" type="ORF">TNCT_449121</name>
</gene>
<name>A0A8X6HJU5_TRICU</name>
<dbReference type="AlphaFoldDB" id="A0A8X6HJU5"/>
<reference evidence="1" key="1">
    <citation type="submission" date="2020-07" db="EMBL/GenBank/DDBJ databases">
        <title>Multicomponent nature underlies the extraordinary mechanical properties of spider dragline silk.</title>
        <authorList>
            <person name="Kono N."/>
            <person name="Nakamura H."/>
            <person name="Mori M."/>
            <person name="Yoshida Y."/>
            <person name="Ohtoshi R."/>
            <person name="Malay A.D."/>
            <person name="Moran D.A.P."/>
            <person name="Tomita M."/>
            <person name="Numata K."/>
            <person name="Arakawa K."/>
        </authorList>
    </citation>
    <scope>NUCLEOTIDE SEQUENCE</scope>
</reference>
<protein>
    <submittedName>
        <fullName evidence="1">Uncharacterized protein</fullName>
    </submittedName>
</protein>
<accession>A0A8X6HJU5</accession>
<sequence>MTSKRYYIITSSRNCRYQMLLKTIPELNSYFKENQTTMTMARLRKHLETGPFTKLDLLTRRVCCSKKENRLPLENEADIDIIRKKTFIIKRICVCERRE</sequence>
<organism evidence="1 2">
    <name type="scientific">Trichonephila clavata</name>
    <name type="common">Joro spider</name>
    <name type="synonym">Nephila clavata</name>
    <dbReference type="NCBI Taxonomy" id="2740835"/>
    <lineage>
        <taxon>Eukaryota</taxon>
        <taxon>Metazoa</taxon>
        <taxon>Ecdysozoa</taxon>
        <taxon>Arthropoda</taxon>
        <taxon>Chelicerata</taxon>
        <taxon>Arachnida</taxon>
        <taxon>Araneae</taxon>
        <taxon>Araneomorphae</taxon>
        <taxon>Entelegynae</taxon>
        <taxon>Araneoidea</taxon>
        <taxon>Nephilidae</taxon>
        <taxon>Trichonephila</taxon>
    </lineage>
</organism>